<reference evidence="4 5" key="1">
    <citation type="submission" date="2018-01" db="EMBL/GenBank/DDBJ databases">
        <title>Draft genome of the strawberry crown rot pathogen Phytophthora cactorum.</title>
        <authorList>
            <person name="Armitage A.D."/>
            <person name="Lysoe E."/>
            <person name="Nellist C.F."/>
            <person name="Harrison R.J."/>
            <person name="Brurberg M.B."/>
        </authorList>
    </citation>
    <scope>NUCLEOTIDE SEQUENCE [LARGE SCALE GENOMIC DNA]</scope>
    <source>
        <strain evidence="4 5">10300</strain>
    </source>
</reference>
<dbReference type="AlphaFoldDB" id="A0A329RQB4"/>
<organism evidence="4 5">
    <name type="scientific">Phytophthora cactorum</name>
    <dbReference type="NCBI Taxonomy" id="29920"/>
    <lineage>
        <taxon>Eukaryota</taxon>
        <taxon>Sar</taxon>
        <taxon>Stramenopiles</taxon>
        <taxon>Oomycota</taxon>
        <taxon>Peronosporomycetes</taxon>
        <taxon>Peronosporales</taxon>
        <taxon>Peronosporaceae</taxon>
        <taxon>Phytophthora</taxon>
    </lineage>
</organism>
<dbReference type="STRING" id="29920.A0A329RQB4"/>
<accession>A0A329RQB4</accession>
<name>A0A329RQB4_9STRA</name>
<evidence type="ECO:0000313" key="4">
    <source>
        <dbReference type="EMBL" id="RAW26520.1"/>
    </source>
</evidence>
<evidence type="ECO:0000256" key="1">
    <source>
        <dbReference type="SAM" id="MobiDB-lite"/>
    </source>
</evidence>
<gene>
    <name evidence="4" type="ORF">PC110_g17071</name>
    <name evidence="2" type="ORF">PC115_g21403</name>
    <name evidence="3" type="ORF">PC118_g21470</name>
</gene>
<dbReference type="Proteomes" id="UP000251314">
    <property type="component" value="Unassembled WGS sequence"/>
</dbReference>
<feature type="region of interest" description="Disordered" evidence="1">
    <location>
        <begin position="1"/>
        <end position="33"/>
    </location>
</feature>
<evidence type="ECO:0000313" key="3">
    <source>
        <dbReference type="EMBL" id="KAG2962350.1"/>
    </source>
</evidence>
<dbReference type="EMBL" id="MJFZ01000641">
    <property type="protein sequence ID" value="RAW26520.1"/>
    <property type="molecule type" value="Genomic_DNA"/>
</dbReference>
<keyword evidence="5" id="KW-1185">Reference proteome</keyword>
<comment type="caution">
    <text evidence="4">The sequence shown here is derived from an EMBL/GenBank/DDBJ whole genome shotgun (WGS) entry which is preliminary data.</text>
</comment>
<feature type="compositionally biased region" description="Acidic residues" evidence="1">
    <location>
        <begin position="9"/>
        <end position="18"/>
    </location>
</feature>
<dbReference type="Proteomes" id="UP000697107">
    <property type="component" value="Unassembled WGS sequence"/>
</dbReference>
<protein>
    <submittedName>
        <fullName evidence="4">Uncharacterized protein</fullName>
    </submittedName>
</protein>
<dbReference type="EMBL" id="RCMI01001512">
    <property type="protein sequence ID" value="KAG2884225.1"/>
    <property type="molecule type" value="Genomic_DNA"/>
</dbReference>
<evidence type="ECO:0000313" key="5">
    <source>
        <dbReference type="Proteomes" id="UP000251314"/>
    </source>
</evidence>
<dbReference type="OrthoDB" id="128943at2759"/>
<sequence length="218" mass="24749">MVWGRGSDEERDDSDFSLESDSGGFGEEELTTDSGLDEDEWMEDIGNFLFDTTLNIQVAEVIGSDKYDEVGADYKFVYSLGRAHASVGLPQARSCVVPMTLQRYKKRFRGGNMSIKDHGNRLNKNASQIDLVWLVKWFAKFAEEVGEVVPVRVRIQKKIDSTTQRYYSSDKYTLLPSHFTWDAIGDEMHKFVESGLMVHEPARATMRKLLVIGIDDGF</sequence>
<evidence type="ECO:0000313" key="2">
    <source>
        <dbReference type="EMBL" id="KAG2884225.1"/>
    </source>
</evidence>
<dbReference type="EMBL" id="RCML01001471">
    <property type="protein sequence ID" value="KAG2962350.1"/>
    <property type="molecule type" value="Genomic_DNA"/>
</dbReference>
<dbReference type="VEuPathDB" id="FungiDB:PC110_g17071"/>
<dbReference type="PANTHER" id="PTHR34415">
    <property type="entry name" value="INTEGRASE CATALYTIC DOMAIN-CONTAINING PROTEIN"/>
    <property type="match status" value="1"/>
</dbReference>
<dbReference type="Proteomes" id="UP000774804">
    <property type="component" value="Unassembled WGS sequence"/>
</dbReference>
<dbReference type="PANTHER" id="PTHR34415:SF1">
    <property type="entry name" value="INTEGRASE CATALYTIC DOMAIN-CONTAINING PROTEIN"/>
    <property type="match status" value="1"/>
</dbReference>
<proteinExistence type="predicted"/>
<reference evidence="2" key="2">
    <citation type="submission" date="2018-10" db="EMBL/GenBank/DDBJ databases">
        <title>Effector identification in a new, highly contiguous assembly of the strawberry crown rot pathogen Phytophthora cactorum.</title>
        <authorList>
            <person name="Armitage A.D."/>
            <person name="Nellist C.F."/>
            <person name="Bates H."/>
            <person name="Vickerstaff R.J."/>
            <person name="Harrison R.J."/>
        </authorList>
    </citation>
    <scope>NUCLEOTIDE SEQUENCE</scope>
    <source>
        <strain evidence="2">4032</strain>
        <strain evidence="3">P415</strain>
    </source>
</reference>